<proteinExistence type="predicted"/>
<reference evidence="1 2" key="1">
    <citation type="submission" date="2024-10" db="EMBL/GenBank/DDBJ databases">
        <title>The Natural Products Discovery Center: Release of the First 8490 Sequenced Strains for Exploring Actinobacteria Biosynthetic Diversity.</title>
        <authorList>
            <person name="Kalkreuter E."/>
            <person name="Kautsar S.A."/>
            <person name="Yang D."/>
            <person name="Bader C.D."/>
            <person name="Teijaro C.N."/>
            <person name="Fluegel L."/>
            <person name="Davis C.M."/>
            <person name="Simpson J.R."/>
            <person name="Lauterbach L."/>
            <person name="Steele A.D."/>
            <person name="Gui C."/>
            <person name="Meng S."/>
            <person name="Li G."/>
            <person name="Viehrig K."/>
            <person name="Ye F."/>
            <person name="Su P."/>
            <person name="Kiefer A.F."/>
            <person name="Nichols A."/>
            <person name="Cepeda A.J."/>
            <person name="Yan W."/>
            <person name="Fan B."/>
            <person name="Jiang Y."/>
            <person name="Adhikari A."/>
            <person name="Zheng C.-J."/>
            <person name="Schuster L."/>
            <person name="Cowan T.M."/>
            <person name="Smanski M.J."/>
            <person name="Chevrette M.G."/>
            <person name="De Carvalho L.P.S."/>
            <person name="Shen B."/>
        </authorList>
    </citation>
    <scope>NUCLEOTIDE SEQUENCE [LARGE SCALE GENOMIC DNA]</scope>
    <source>
        <strain evidence="1 2">NPDC053399</strain>
    </source>
</reference>
<sequence>MPGPMMGGPTGERLPVAPRERKPALAALAVLLILVGALGATVLVMRAGDRISAIEITEPVPGGERIPASAIREVMVADGSDISYVKWSDRTKLVNYRAAADLVKGSVLVTPMLTSEDNQLKAGKAIIGLSLKGGQFPEGLKVGDTVAAYRVGNDAAKPTAGNSGNSGGGNTLLSDNAKVKAVPAGGDGLGSSGSAYSIVVDQSDAGPLTLAASAGEVSLVLVPASKG</sequence>
<accession>A0ABW8CE46</accession>
<gene>
    <name evidence="1" type="ORF">ACIGXA_29795</name>
</gene>
<evidence type="ECO:0008006" key="3">
    <source>
        <dbReference type="Google" id="ProtNLM"/>
    </source>
</evidence>
<protein>
    <recommendedName>
        <fullName evidence="3">SAF domain-containing protein</fullName>
    </recommendedName>
</protein>
<dbReference type="EMBL" id="JBITYG010000010">
    <property type="protein sequence ID" value="MFI9104714.1"/>
    <property type="molecule type" value="Genomic_DNA"/>
</dbReference>
<dbReference type="Proteomes" id="UP001614394">
    <property type="component" value="Unassembled WGS sequence"/>
</dbReference>
<comment type="caution">
    <text evidence="1">The sequence shown here is derived from an EMBL/GenBank/DDBJ whole genome shotgun (WGS) entry which is preliminary data.</text>
</comment>
<evidence type="ECO:0000313" key="1">
    <source>
        <dbReference type="EMBL" id="MFI9104714.1"/>
    </source>
</evidence>
<evidence type="ECO:0000313" key="2">
    <source>
        <dbReference type="Proteomes" id="UP001614394"/>
    </source>
</evidence>
<keyword evidence="2" id="KW-1185">Reference proteome</keyword>
<name>A0ABW8CE46_9ACTN</name>
<organism evidence="1 2">
    <name type="scientific">Streptomyces fildesensis</name>
    <dbReference type="NCBI Taxonomy" id="375757"/>
    <lineage>
        <taxon>Bacteria</taxon>
        <taxon>Bacillati</taxon>
        <taxon>Actinomycetota</taxon>
        <taxon>Actinomycetes</taxon>
        <taxon>Kitasatosporales</taxon>
        <taxon>Streptomycetaceae</taxon>
        <taxon>Streptomyces</taxon>
    </lineage>
</organism>
<dbReference type="RefSeq" id="WP_399655320.1">
    <property type="nucleotide sequence ID" value="NZ_JBITYG010000010.1"/>
</dbReference>